<dbReference type="Gene3D" id="3.30.300.90">
    <property type="entry name" value="BolA-like"/>
    <property type="match status" value="1"/>
</dbReference>
<dbReference type="Proteomes" id="UP000019140">
    <property type="component" value="Unassembled WGS sequence"/>
</dbReference>
<sequence>MTNEYIKKKVYDVLKKGYFSDPDDAIDVSDGPEDSIHLVIFSRKFNGKTMKEKHDLIWSELMQKLDADTWGKVSLSIGASPEEIKAT</sequence>
<evidence type="ECO:0000313" key="1">
    <source>
        <dbReference type="EMBL" id="ETX08041.1"/>
    </source>
</evidence>
<keyword evidence="2" id="KW-1185">Reference proteome</keyword>
<reference evidence="1 2" key="1">
    <citation type="journal article" date="2014" name="Nature">
        <title>An environmental bacterial taxon with a large and distinct metabolic repertoire.</title>
        <authorList>
            <person name="Wilson M.C."/>
            <person name="Mori T."/>
            <person name="Ruckert C."/>
            <person name="Uria A.R."/>
            <person name="Helf M.J."/>
            <person name="Takada K."/>
            <person name="Gernert C."/>
            <person name="Steffens U.A."/>
            <person name="Heycke N."/>
            <person name="Schmitt S."/>
            <person name="Rinke C."/>
            <person name="Helfrich E.J."/>
            <person name="Brachmann A.O."/>
            <person name="Gurgui C."/>
            <person name="Wakimoto T."/>
            <person name="Kracht M."/>
            <person name="Crusemann M."/>
            <person name="Hentschel U."/>
            <person name="Abe I."/>
            <person name="Matsunaga S."/>
            <person name="Kalinowski J."/>
            <person name="Takeyama H."/>
            <person name="Piel J."/>
        </authorList>
    </citation>
    <scope>NUCLEOTIDE SEQUENCE [LARGE SCALE GENOMIC DNA]</scope>
    <source>
        <strain evidence="2">TSY2</strain>
    </source>
</reference>
<gene>
    <name evidence="1" type="ORF">ETSY2_07685</name>
</gene>
<dbReference type="InterPro" id="IPR036065">
    <property type="entry name" value="BolA-like_sf"/>
</dbReference>
<protein>
    <submittedName>
        <fullName evidence="1">Uncharacterized protein</fullName>
    </submittedName>
</protein>
<dbReference type="EMBL" id="AZHX01000314">
    <property type="protein sequence ID" value="ETX08041.1"/>
    <property type="molecule type" value="Genomic_DNA"/>
</dbReference>
<accession>W4MDM7</accession>
<organism evidence="1 2">
    <name type="scientific">Candidatus Entotheonella gemina</name>
    <dbReference type="NCBI Taxonomy" id="1429439"/>
    <lineage>
        <taxon>Bacteria</taxon>
        <taxon>Pseudomonadati</taxon>
        <taxon>Nitrospinota/Tectimicrobiota group</taxon>
        <taxon>Candidatus Tectimicrobiota</taxon>
        <taxon>Candidatus Entotheonellia</taxon>
        <taxon>Candidatus Entotheonellales</taxon>
        <taxon>Candidatus Entotheonellaceae</taxon>
        <taxon>Candidatus Entotheonella</taxon>
    </lineage>
</organism>
<evidence type="ECO:0000313" key="2">
    <source>
        <dbReference type="Proteomes" id="UP000019140"/>
    </source>
</evidence>
<dbReference type="HOGENOM" id="CLU_2477587_0_0_7"/>
<comment type="caution">
    <text evidence="1">The sequence shown here is derived from an EMBL/GenBank/DDBJ whole genome shotgun (WGS) entry which is preliminary data.</text>
</comment>
<dbReference type="SUPFAM" id="SSF82657">
    <property type="entry name" value="BolA-like"/>
    <property type="match status" value="1"/>
</dbReference>
<dbReference type="AlphaFoldDB" id="W4MDM7"/>
<name>W4MDM7_9BACT</name>
<proteinExistence type="predicted"/>